<dbReference type="STRING" id="13333.U5DD35"/>
<dbReference type="Pfam" id="PF26055">
    <property type="entry name" value="Mtase_EDM2"/>
    <property type="match status" value="1"/>
</dbReference>
<dbReference type="HOGENOM" id="CLU_892384_0_0_1"/>
<dbReference type="Proteomes" id="UP000017836">
    <property type="component" value="Unassembled WGS sequence"/>
</dbReference>
<evidence type="ECO:0000313" key="3">
    <source>
        <dbReference type="EMBL" id="ERN18323.1"/>
    </source>
</evidence>
<protein>
    <recommendedName>
        <fullName evidence="2">DM2 domain-containing protein</fullName>
    </recommendedName>
</protein>
<accession>U5DD35</accession>
<reference evidence="4" key="1">
    <citation type="journal article" date="2013" name="Science">
        <title>The Amborella genome and the evolution of flowering plants.</title>
        <authorList>
            <consortium name="Amborella Genome Project"/>
        </authorList>
    </citation>
    <scope>NUCLEOTIDE SEQUENCE [LARGE SCALE GENOMIC DNA]</scope>
</reference>
<feature type="region of interest" description="Disordered" evidence="1">
    <location>
        <begin position="44"/>
        <end position="80"/>
    </location>
</feature>
<keyword evidence="4" id="KW-1185">Reference proteome</keyword>
<dbReference type="PANTHER" id="PTHR46235:SF3">
    <property type="entry name" value="PHD FINGER-CONTAINING PROTEIN DDB_G0268158"/>
    <property type="match status" value="1"/>
</dbReference>
<dbReference type="eggNOG" id="ENOG502QPIX">
    <property type="taxonomic scope" value="Eukaryota"/>
</dbReference>
<dbReference type="AlphaFoldDB" id="U5DD35"/>
<dbReference type="Gramene" id="ERN18323">
    <property type="protein sequence ID" value="ERN18323"/>
    <property type="gene ID" value="AMTR_s00055p00185690"/>
</dbReference>
<organism evidence="3 4">
    <name type="scientific">Amborella trichopoda</name>
    <dbReference type="NCBI Taxonomy" id="13333"/>
    <lineage>
        <taxon>Eukaryota</taxon>
        <taxon>Viridiplantae</taxon>
        <taxon>Streptophyta</taxon>
        <taxon>Embryophyta</taxon>
        <taxon>Tracheophyta</taxon>
        <taxon>Spermatophyta</taxon>
        <taxon>Magnoliopsida</taxon>
        <taxon>Amborellales</taxon>
        <taxon>Amborellaceae</taxon>
        <taxon>Amborella</taxon>
    </lineage>
</organism>
<evidence type="ECO:0000313" key="4">
    <source>
        <dbReference type="Proteomes" id="UP000017836"/>
    </source>
</evidence>
<evidence type="ECO:0000256" key="1">
    <source>
        <dbReference type="SAM" id="MobiDB-lite"/>
    </source>
</evidence>
<name>U5DD35_AMBTC</name>
<gene>
    <name evidence="3" type="ORF">AMTR_s00055p00185690</name>
</gene>
<feature type="domain" description="DM2" evidence="2">
    <location>
        <begin position="246"/>
        <end position="293"/>
    </location>
</feature>
<evidence type="ECO:0000259" key="2">
    <source>
        <dbReference type="Pfam" id="PF26055"/>
    </source>
</evidence>
<proteinExistence type="predicted"/>
<dbReference type="InterPro" id="IPR058939">
    <property type="entry name" value="Mtase_EDM2"/>
</dbReference>
<dbReference type="PANTHER" id="PTHR46235">
    <property type="entry name" value="PHD FINGER-CONTAINING PROTEIN DDB_G0268158"/>
    <property type="match status" value="1"/>
</dbReference>
<sequence>MEMIPLFKTPVFVDFELNILNRKHRIDEDLGTLERNHIKFPEDPAMKKGHATIPKSGKEKVLKKRGTVSEESSEDERPTFKAAKQIAKEYSSKKEIDSLENGKLVSAIKIIDFTKNCRRLTHIRMIVKAKLKDTTPSKHEKSECSEPIVDKDMQEKILSLIKKSTDSLSLKKMSAMVLETLESPLHQHLSFEMDNDGECGDITSIVSEQDESLPLTVLHGNRYTSFGRHFTNREKLKEIVEELHWYVQDNDMVVDFCCGANDFSLLMKYNLEETGKKCFFKNYDIIQPKLYSHTESYGLLVFDNFLGLHVSM</sequence>
<dbReference type="EMBL" id="KI392237">
    <property type="protein sequence ID" value="ERN18323.1"/>
    <property type="molecule type" value="Genomic_DNA"/>
</dbReference>